<dbReference type="RefSeq" id="WP_132247073.1">
    <property type="nucleotide sequence ID" value="NZ_SLWV01000026.1"/>
</dbReference>
<dbReference type="Proteomes" id="UP000294919">
    <property type="component" value="Unassembled WGS sequence"/>
</dbReference>
<feature type="domain" description="4'-phosphopantetheinyl transferase N-terminal" evidence="7">
    <location>
        <begin position="17"/>
        <end position="98"/>
    </location>
</feature>
<evidence type="ECO:0000313" key="9">
    <source>
        <dbReference type="Proteomes" id="UP000294919"/>
    </source>
</evidence>
<comment type="similarity">
    <text evidence="2">Belongs to the P-Pant transferase superfamily. Gsp/Sfp/HetI/AcpT family.</text>
</comment>
<feature type="domain" description="4'-phosphopantetheinyl transferase" evidence="6">
    <location>
        <begin position="103"/>
        <end position="202"/>
    </location>
</feature>
<evidence type="ECO:0000313" key="8">
    <source>
        <dbReference type="EMBL" id="TCO70398.1"/>
    </source>
</evidence>
<dbReference type="GO" id="GO:0008897">
    <property type="term" value="F:holo-[acyl-carrier-protein] synthase activity"/>
    <property type="evidence" value="ECO:0007669"/>
    <property type="project" value="InterPro"/>
</dbReference>
<dbReference type="GO" id="GO:0006633">
    <property type="term" value="P:fatty acid biosynthetic process"/>
    <property type="evidence" value="ECO:0007669"/>
    <property type="project" value="InterPro"/>
</dbReference>
<keyword evidence="5" id="KW-0460">Magnesium</keyword>
<dbReference type="InterPro" id="IPR037143">
    <property type="entry name" value="4-PPantetheinyl_Trfase_dom_sf"/>
</dbReference>
<dbReference type="SUPFAM" id="SSF56214">
    <property type="entry name" value="4'-phosphopantetheinyl transferase"/>
    <property type="match status" value="2"/>
</dbReference>
<dbReference type="Pfam" id="PF22624">
    <property type="entry name" value="AASDHPPT_N"/>
    <property type="match status" value="1"/>
</dbReference>
<evidence type="ECO:0000259" key="6">
    <source>
        <dbReference type="Pfam" id="PF01648"/>
    </source>
</evidence>
<evidence type="ECO:0000256" key="1">
    <source>
        <dbReference type="ARBA" id="ARBA00001946"/>
    </source>
</evidence>
<dbReference type="GO" id="GO:0005829">
    <property type="term" value="C:cytosol"/>
    <property type="evidence" value="ECO:0007669"/>
    <property type="project" value="TreeGrafter"/>
</dbReference>
<sequence>MEIHAVRSSYRMDSYYFDTLMRFLSYEEGDKIKRYQRWEDAQRYLIGKIAIKSLICNSYGLENEDIYFSVNKFGKPYVKGVKDLHFNISHSGEWVVYAIDRSSIGIDVEEINDIDLDIADRFFSKDEYSELLELNKEHRLGRFFDLWTLKESYIKAEGKGMSIPLDSFTIRKKGEVISIKGADKSYYFKQYDIAENYKLSVCAMNNNFPMDINIMELKDFRKYSINSRR</sequence>
<name>A0A4R2KK51_9FIRM</name>
<dbReference type="PANTHER" id="PTHR12215:SF10">
    <property type="entry name" value="L-AMINOADIPATE-SEMIALDEHYDE DEHYDROGENASE-PHOSPHOPANTETHEINYL TRANSFERASE"/>
    <property type="match status" value="1"/>
</dbReference>
<dbReference type="InterPro" id="IPR008278">
    <property type="entry name" value="4-PPantetheinyl_Trfase_dom"/>
</dbReference>
<gene>
    <name evidence="8" type="ORF">EV214_12618</name>
</gene>
<dbReference type="EMBL" id="SLWV01000026">
    <property type="protein sequence ID" value="TCO70398.1"/>
    <property type="molecule type" value="Genomic_DNA"/>
</dbReference>
<keyword evidence="3 8" id="KW-0808">Transferase</keyword>
<keyword evidence="4" id="KW-0479">Metal-binding</keyword>
<dbReference type="Gene3D" id="3.90.470.20">
    <property type="entry name" value="4'-phosphopantetheinyl transferase domain"/>
    <property type="match status" value="2"/>
</dbReference>
<evidence type="ECO:0000256" key="3">
    <source>
        <dbReference type="ARBA" id="ARBA00022679"/>
    </source>
</evidence>
<dbReference type="Pfam" id="PF01648">
    <property type="entry name" value="ACPS"/>
    <property type="match status" value="1"/>
</dbReference>
<keyword evidence="9" id="KW-1185">Reference proteome</keyword>
<reference evidence="8 9" key="1">
    <citation type="submission" date="2019-03" db="EMBL/GenBank/DDBJ databases">
        <title>Genomic Encyclopedia of Type Strains, Phase IV (KMG-IV): sequencing the most valuable type-strain genomes for metagenomic binning, comparative biology and taxonomic classification.</title>
        <authorList>
            <person name="Goeker M."/>
        </authorList>
    </citation>
    <scope>NUCLEOTIDE SEQUENCE [LARGE SCALE GENOMIC DNA]</scope>
    <source>
        <strain evidence="8 9">DSM 102940</strain>
    </source>
</reference>
<evidence type="ECO:0000259" key="7">
    <source>
        <dbReference type="Pfam" id="PF22624"/>
    </source>
</evidence>
<evidence type="ECO:0000256" key="4">
    <source>
        <dbReference type="ARBA" id="ARBA00022723"/>
    </source>
</evidence>
<accession>A0A4R2KK51</accession>
<evidence type="ECO:0000256" key="2">
    <source>
        <dbReference type="ARBA" id="ARBA00010990"/>
    </source>
</evidence>
<comment type="cofactor">
    <cofactor evidence="1">
        <name>Mg(2+)</name>
        <dbReference type="ChEBI" id="CHEBI:18420"/>
    </cofactor>
</comment>
<dbReference type="GO" id="GO:0000287">
    <property type="term" value="F:magnesium ion binding"/>
    <property type="evidence" value="ECO:0007669"/>
    <property type="project" value="InterPro"/>
</dbReference>
<dbReference type="InterPro" id="IPR050559">
    <property type="entry name" value="P-Pant_transferase_sf"/>
</dbReference>
<dbReference type="OrthoDB" id="9808281at2"/>
<proteinExistence type="inferred from homology"/>
<comment type="caution">
    <text evidence="8">The sequence shown here is derived from an EMBL/GenBank/DDBJ whole genome shotgun (WGS) entry which is preliminary data.</text>
</comment>
<organism evidence="8 9">
    <name type="scientific">Marinisporobacter balticus</name>
    <dbReference type="NCBI Taxonomy" id="2018667"/>
    <lineage>
        <taxon>Bacteria</taxon>
        <taxon>Bacillati</taxon>
        <taxon>Bacillota</taxon>
        <taxon>Clostridia</taxon>
        <taxon>Peptostreptococcales</taxon>
        <taxon>Thermotaleaceae</taxon>
        <taxon>Marinisporobacter</taxon>
    </lineage>
</organism>
<dbReference type="InterPro" id="IPR004568">
    <property type="entry name" value="Ppantetheine-prot_Trfase_dom"/>
</dbReference>
<dbReference type="GO" id="GO:0019878">
    <property type="term" value="P:lysine biosynthetic process via aminoadipic acid"/>
    <property type="evidence" value="ECO:0007669"/>
    <property type="project" value="TreeGrafter"/>
</dbReference>
<evidence type="ECO:0000256" key="5">
    <source>
        <dbReference type="ARBA" id="ARBA00022842"/>
    </source>
</evidence>
<dbReference type="AlphaFoldDB" id="A0A4R2KK51"/>
<dbReference type="InterPro" id="IPR055066">
    <property type="entry name" value="AASDHPPT_N"/>
</dbReference>
<protein>
    <submittedName>
        <fullName evidence="8">4'-phosphopantetheinyl transferase</fullName>
    </submittedName>
</protein>
<dbReference type="PANTHER" id="PTHR12215">
    <property type="entry name" value="PHOSPHOPANTETHEINE TRANSFERASE"/>
    <property type="match status" value="1"/>
</dbReference>
<dbReference type="NCBIfam" id="TIGR00556">
    <property type="entry name" value="pantethn_trn"/>
    <property type="match status" value="1"/>
</dbReference>